<feature type="region of interest" description="Disordered" evidence="1">
    <location>
        <begin position="415"/>
        <end position="437"/>
    </location>
</feature>
<accession>A0ABX5EJE6</accession>
<dbReference type="PANTHER" id="PTHR36840:SF1">
    <property type="entry name" value="BLL5714 PROTEIN"/>
    <property type="match status" value="1"/>
</dbReference>
<evidence type="ECO:0000256" key="1">
    <source>
        <dbReference type="SAM" id="MobiDB-lite"/>
    </source>
</evidence>
<evidence type="ECO:0000313" key="4">
    <source>
        <dbReference type="Proteomes" id="UP000239895"/>
    </source>
</evidence>
<dbReference type="RefSeq" id="WP_243400831.1">
    <property type="nucleotide sequence ID" value="NZ_PVTX01000003.1"/>
</dbReference>
<protein>
    <submittedName>
        <fullName evidence="3">Low temperature requirement protein LtrA</fullName>
    </submittedName>
</protein>
<keyword evidence="2" id="KW-0812">Transmembrane</keyword>
<keyword evidence="2" id="KW-0472">Membrane</keyword>
<dbReference type="Pfam" id="PF06772">
    <property type="entry name" value="LtrA"/>
    <property type="match status" value="1"/>
</dbReference>
<feature type="transmembrane region" description="Helical" evidence="2">
    <location>
        <begin position="153"/>
        <end position="172"/>
    </location>
</feature>
<comment type="caution">
    <text evidence="3">The sequence shown here is derived from an EMBL/GenBank/DDBJ whole genome shotgun (WGS) entry which is preliminary data.</text>
</comment>
<sequence>MSHDRLRRMFGRDPAQTHRAATPLELLFDLVFVVAFAVAGEQAAHLIAEGHVPAGVIGFAFAVFAIVWAWINFTWFASAFDTDDWLYRLTTMVQMIGVVVLALGLPEMFRSIDGGQQVDNEVMVAGYVVMRLAMLAQWLRVARQSPTYRPVALVYATALVVAQLGWVLLAVLPVSVGQFFLLGAGMVLVETAGPVIGERRPVADASGRRGTPWHPHHVAERYGLLVIITLGEGVIGTVASLSAVVEHSGWSVDAVLVCVAGVALTFGLWWTYFLTPAGDLLARHRGRSFGWGYGHLVVFGSLAAVGAGLHVVAYWLEGEAHLSDVGALLAVAVPVLVFLVTDVVLHVYLVGRADPVRLLLLGAAVALLAAAVAVVAAGGTTPVALLLVMLAPAVTVVVHETGGHRRLTAMLDADAEATGERRPAAPTGGDQAGTLDR</sequence>
<feature type="transmembrane region" description="Helical" evidence="2">
    <location>
        <begin position="328"/>
        <end position="351"/>
    </location>
</feature>
<feature type="transmembrane region" description="Helical" evidence="2">
    <location>
        <begin position="296"/>
        <end position="316"/>
    </location>
</feature>
<feature type="transmembrane region" description="Helical" evidence="2">
    <location>
        <begin position="85"/>
        <end position="104"/>
    </location>
</feature>
<feature type="transmembrane region" description="Helical" evidence="2">
    <location>
        <begin position="52"/>
        <end position="73"/>
    </location>
</feature>
<name>A0ABX5EJE6_9MICO</name>
<feature type="transmembrane region" description="Helical" evidence="2">
    <location>
        <begin position="254"/>
        <end position="275"/>
    </location>
</feature>
<feature type="transmembrane region" description="Helical" evidence="2">
    <location>
        <begin position="358"/>
        <end position="377"/>
    </location>
</feature>
<feature type="transmembrane region" description="Helical" evidence="2">
    <location>
        <begin position="178"/>
        <end position="197"/>
    </location>
</feature>
<evidence type="ECO:0000256" key="2">
    <source>
        <dbReference type="SAM" id="Phobius"/>
    </source>
</evidence>
<dbReference type="InterPro" id="IPR010640">
    <property type="entry name" value="Low_temperature_requirement_A"/>
</dbReference>
<dbReference type="EMBL" id="PVTX01000003">
    <property type="protein sequence ID" value="PRZ08160.1"/>
    <property type="molecule type" value="Genomic_DNA"/>
</dbReference>
<evidence type="ECO:0000313" key="3">
    <source>
        <dbReference type="EMBL" id="PRZ08160.1"/>
    </source>
</evidence>
<proteinExistence type="predicted"/>
<feature type="transmembrane region" description="Helical" evidence="2">
    <location>
        <begin position="218"/>
        <end position="242"/>
    </location>
</feature>
<feature type="transmembrane region" description="Helical" evidence="2">
    <location>
        <begin position="21"/>
        <end position="40"/>
    </location>
</feature>
<organism evidence="3 4">
    <name type="scientific">Isoptericola halotolerans</name>
    <dbReference type="NCBI Taxonomy" id="300560"/>
    <lineage>
        <taxon>Bacteria</taxon>
        <taxon>Bacillati</taxon>
        <taxon>Actinomycetota</taxon>
        <taxon>Actinomycetes</taxon>
        <taxon>Micrococcales</taxon>
        <taxon>Promicromonosporaceae</taxon>
        <taxon>Isoptericola</taxon>
    </lineage>
</organism>
<keyword evidence="4" id="KW-1185">Reference proteome</keyword>
<dbReference type="Proteomes" id="UP000239895">
    <property type="component" value="Unassembled WGS sequence"/>
</dbReference>
<reference evidence="3 4" key="1">
    <citation type="submission" date="2018-03" db="EMBL/GenBank/DDBJ databases">
        <title>Comparative analysis of microorganisms from saline springs in Andes Mountain Range, Colombia.</title>
        <authorList>
            <person name="Rubin E."/>
        </authorList>
    </citation>
    <scope>NUCLEOTIDE SEQUENCE [LARGE SCALE GENOMIC DNA]</scope>
    <source>
        <strain evidence="3 4">CG 23</strain>
    </source>
</reference>
<dbReference type="PANTHER" id="PTHR36840">
    <property type="entry name" value="BLL5714 PROTEIN"/>
    <property type="match status" value="1"/>
</dbReference>
<keyword evidence="2" id="KW-1133">Transmembrane helix</keyword>
<feature type="transmembrane region" description="Helical" evidence="2">
    <location>
        <begin position="124"/>
        <end position="141"/>
    </location>
</feature>
<gene>
    <name evidence="3" type="ORF">BCL65_10387</name>
</gene>